<dbReference type="Pfam" id="PF00078">
    <property type="entry name" value="RVT_1"/>
    <property type="match status" value="1"/>
</dbReference>
<feature type="domain" description="Reverse transcriptase" evidence="2">
    <location>
        <begin position="107"/>
        <end position="360"/>
    </location>
</feature>
<gene>
    <name evidence="3" type="primary">pol_10</name>
    <name evidence="3" type="ORF">N1851_011208</name>
</gene>
<dbReference type="EMBL" id="JAOPHQ010002021">
    <property type="protein sequence ID" value="KAK0148461.1"/>
    <property type="molecule type" value="Genomic_DNA"/>
</dbReference>
<dbReference type="InterPro" id="IPR000477">
    <property type="entry name" value="RT_dom"/>
</dbReference>
<dbReference type="CDD" id="cd01650">
    <property type="entry name" value="RT_nLTR_like"/>
    <property type="match status" value="1"/>
</dbReference>
<feature type="region of interest" description="Disordered" evidence="1">
    <location>
        <begin position="1"/>
        <end position="56"/>
    </location>
</feature>
<dbReference type="AlphaFoldDB" id="A0AA47P2R3"/>
<keyword evidence="3" id="KW-0548">Nucleotidyltransferase</keyword>
<accession>A0AA47P2R3</accession>
<feature type="compositionally biased region" description="Pro residues" evidence="1">
    <location>
        <begin position="33"/>
        <end position="51"/>
    </location>
</feature>
<keyword evidence="3" id="KW-0695">RNA-directed DNA polymerase</keyword>
<protein>
    <submittedName>
        <fullName evidence="3">RNA-directed DNA polymerase from mobile element jockey</fullName>
    </submittedName>
</protein>
<comment type="caution">
    <text evidence="3">The sequence shown here is derived from an EMBL/GenBank/DDBJ whole genome shotgun (WGS) entry which is preliminary data.</text>
</comment>
<evidence type="ECO:0000313" key="4">
    <source>
        <dbReference type="Proteomes" id="UP001174136"/>
    </source>
</evidence>
<proteinExistence type="predicted"/>
<keyword evidence="4" id="KW-1185">Reference proteome</keyword>
<evidence type="ECO:0000313" key="3">
    <source>
        <dbReference type="EMBL" id="KAK0148461.1"/>
    </source>
</evidence>
<sequence>MLRGCIRPELNRSGIRKSELSGRAYNLPRATKSPPPASTKGPPTPSPPTPTPATISPAPLVITEHEVRRLFKGQNIRKVCGPDMVSPATLKHCGSELAPVFMDILNQSLELRRVPACFKSAVIIAVLKKPKITCLNDYRPVALTSVVMKAFERLVLSYLKASTDHLMDPLQFAYRPNRSVDDAINIALHFILQHLDNRNTYARLLFVDYSSAFNTIIPDLLHSKLTHLNIHPLLCSWITDFLTNRTQYVRLGPQLSQPRTVNTGGPQGCVLSPLFFSLYTNDCTSGDPSVKTIKDVDDTTIIGLISNNDESAYHREVSLLESWCAVSNLELNINKTVEMIVDFRKKPPTHPPLVINNSSVTVVEHRVPGHNHHQHTQMGQ</sequence>
<reference evidence="3" key="1">
    <citation type="journal article" date="2023" name="Front. Mar. Sci.">
        <title>A new Merluccius polli reference genome to investigate the effects of global change in West African waters.</title>
        <authorList>
            <person name="Mateo J.L."/>
            <person name="Blanco-Fernandez C."/>
            <person name="Garcia-Vazquez E."/>
            <person name="Machado-Schiaffino G."/>
        </authorList>
    </citation>
    <scope>NUCLEOTIDE SEQUENCE</scope>
    <source>
        <strain evidence="3">C29</strain>
        <tissue evidence="3">Fin</tissue>
    </source>
</reference>
<dbReference type="GO" id="GO:0003964">
    <property type="term" value="F:RNA-directed DNA polymerase activity"/>
    <property type="evidence" value="ECO:0007669"/>
    <property type="project" value="UniProtKB-KW"/>
</dbReference>
<name>A0AA47P2R3_MERPO</name>
<dbReference type="InterPro" id="IPR043502">
    <property type="entry name" value="DNA/RNA_pol_sf"/>
</dbReference>
<dbReference type="PANTHER" id="PTHR47510:SF3">
    <property type="entry name" value="ENDO_EXONUCLEASE_PHOSPHATASE DOMAIN-CONTAINING PROTEIN"/>
    <property type="match status" value="1"/>
</dbReference>
<keyword evidence="3" id="KW-0808">Transferase</keyword>
<evidence type="ECO:0000256" key="1">
    <source>
        <dbReference type="SAM" id="MobiDB-lite"/>
    </source>
</evidence>
<dbReference type="PANTHER" id="PTHR47510">
    <property type="entry name" value="REVERSE TRANSCRIPTASE DOMAIN-CONTAINING PROTEIN"/>
    <property type="match status" value="1"/>
</dbReference>
<organism evidence="3 4">
    <name type="scientific">Merluccius polli</name>
    <name type="common">Benguela hake</name>
    <name type="synonym">Merluccius cadenati</name>
    <dbReference type="NCBI Taxonomy" id="89951"/>
    <lineage>
        <taxon>Eukaryota</taxon>
        <taxon>Metazoa</taxon>
        <taxon>Chordata</taxon>
        <taxon>Craniata</taxon>
        <taxon>Vertebrata</taxon>
        <taxon>Euteleostomi</taxon>
        <taxon>Actinopterygii</taxon>
        <taxon>Neopterygii</taxon>
        <taxon>Teleostei</taxon>
        <taxon>Neoteleostei</taxon>
        <taxon>Acanthomorphata</taxon>
        <taxon>Zeiogadaria</taxon>
        <taxon>Gadariae</taxon>
        <taxon>Gadiformes</taxon>
        <taxon>Gadoidei</taxon>
        <taxon>Merlucciidae</taxon>
        <taxon>Merluccius</taxon>
    </lineage>
</organism>
<evidence type="ECO:0000259" key="2">
    <source>
        <dbReference type="PROSITE" id="PS50878"/>
    </source>
</evidence>
<dbReference type="PROSITE" id="PS50878">
    <property type="entry name" value="RT_POL"/>
    <property type="match status" value="1"/>
</dbReference>
<dbReference type="Proteomes" id="UP001174136">
    <property type="component" value="Unassembled WGS sequence"/>
</dbReference>
<dbReference type="SUPFAM" id="SSF56672">
    <property type="entry name" value="DNA/RNA polymerases"/>
    <property type="match status" value="1"/>
</dbReference>